<reference evidence="1 2" key="1">
    <citation type="journal article" date="2019" name="Sci. Rep.">
        <title>Orb-weaving spider Araneus ventricosus genome elucidates the spidroin gene catalogue.</title>
        <authorList>
            <person name="Kono N."/>
            <person name="Nakamura H."/>
            <person name="Ohtoshi R."/>
            <person name="Moran D.A.P."/>
            <person name="Shinohara A."/>
            <person name="Yoshida Y."/>
            <person name="Fujiwara M."/>
            <person name="Mori M."/>
            <person name="Tomita M."/>
            <person name="Arakawa K."/>
        </authorList>
    </citation>
    <scope>NUCLEOTIDE SEQUENCE [LARGE SCALE GENOMIC DNA]</scope>
</reference>
<keyword evidence="2" id="KW-1185">Reference proteome</keyword>
<dbReference type="Proteomes" id="UP000499080">
    <property type="component" value="Unassembled WGS sequence"/>
</dbReference>
<accession>A0A4Y2J6N8</accession>
<name>A0A4Y2J6N8_ARAVE</name>
<proteinExistence type="predicted"/>
<sequence length="88" mass="10099">MTAIHLSDVIWNTYFVWGAMGRIAVSWMTTPVHRANTVDECLQWRISPVWIATYLPDLNNIDVGAMLPTNCARQHPSHRVYRNFEGIA</sequence>
<gene>
    <name evidence="1" type="ORF">AVEN_150187_1</name>
</gene>
<evidence type="ECO:0000313" key="2">
    <source>
        <dbReference type="Proteomes" id="UP000499080"/>
    </source>
</evidence>
<organism evidence="1 2">
    <name type="scientific">Araneus ventricosus</name>
    <name type="common">Orbweaver spider</name>
    <name type="synonym">Epeira ventricosa</name>
    <dbReference type="NCBI Taxonomy" id="182803"/>
    <lineage>
        <taxon>Eukaryota</taxon>
        <taxon>Metazoa</taxon>
        <taxon>Ecdysozoa</taxon>
        <taxon>Arthropoda</taxon>
        <taxon>Chelicerata</taxon>
        <taxon>Arachnida</taxon>
        <taxon>Araneae</taxon>
        <taxon>Araneomorphae</taxon>
        <taxon>Entelegynae</taxon>
        <taxon>Araneoidea</taxon>
        <taxon>Araneidae</taxon>
        <taxon>Araneus</taxon>
    </lineage>
</organism>
<dbReference type="AlphaFoldDB" id="A0A4Y2J6N8"/>
<comment type="caution">
    <text evidence="1">The sequence shown here is derived from an EMBL/GenBank/DDBJ whole genome shotgun (WGS) entry which is preliminary data.</text>
</comment>
<protein>
    <submittedName>
        <fullName evidence="1">Uncharacterized protein</fullName>
    </submittedName>
</protein>
<evidence type="ECO:0000313" key="1">
    <source>
        <dbReference type="EMBL" id="GBM85660.1"/>
    </source>
</evidence>
<dbReference type="EMBL" id="BGPR01003252">
    <property type="protein sequence ID" value="GBM85660.1"/>
    <property type="molecule type" value="Genomic_DNA"/>
</dbReference>